<dbReference type="SMART" id="SM00448">
    <property type="entry name" value="REC"/>
    <property type="match status" value="1"/>
</dbReference>
<gene>
    <name evidence="14" type="ORF">ACFPN1_06990</name>
</gene>
<dbReference type="Gene3D" id="2.30.30.40">
    <property type="entry name" value="SH3 Domains"/>
    <property type="match status" value="1"/>
</dbReference>
<evidence type="ECO:0000313" key="15">
    <source>
        <dbReference type="Proteomes" id="UP001596036"/>
    </source>
</evidence>
<keyword evidence="4" id="KW-0808">Transferase</keyword>
<evidence type="ECO:0000256" key="3">
    <source>
        <dbReference type="ARBA" id="ARBA00022553"/>
    </source>
</evidence>
<dbReference type="InterPro" id="IPR004105">
    <property type="entry name" value="CheA-like_dim"/>
</dbReference>
<dbReference type="SMART" id="SM00073">
    <property type="entry name" value="HPT"/>
    <property type="match status" value="1"/>
</dbReference>
<evidence type="ECO:0000313" key="14">
    <source>
        <dbReference type="EMBL" id="MFC5569804.1"/>
    </source>
</evidence>
<dbReference type="InterPro" id="IPR036061">
    <property type="entry name" value="CheW-like_dom_sf"/>
</dbReference>
<dbReference type="PRINTS" id="PR00344">
    <property type="entry name" value="BCTRLSENSOR"/>
</dbReference>
<dbReference type="PANTHER" id="PTHR43395:SF8">
    <property type="entry name" value="HISTIDINE KINASE"/>
    <property type="match status" value="1"/>
</dbReference>
<dbReference type="SUPFAM" id="SSF50341">
    <property type="entry name" value="CheW-like"/>
    <property type="match status" value="1"/>
</dbReference>
<dbReference type="PROSITE" id="PS50851">
    <property type="entry name" value="CHEW"/>
    <property type="match status" value="1"/>
</dbReference>
<evidence type="ECO:0000256" key="2">
    <source>
        <dbReference type="ARBA" id="ARBA00012438"/>
    </source>
</evidence>
<feature type="compositionally biased region" description="Basic and acidic residues" evidence="9">
    <location>
        <begin position="29"/>
        <end position="45"/>
    </location>
</feature>
<evidence type="ECO:0000256" key="7">
    <source>
        <dbReference type="PROSITE-ProRule" id="PRU00110"/>
    </source>
</evidence>
<dbReference type="InterPro" id="IPR037006">
    <property type="entry name" value="CheA-like_homodim_sf"/>
</dbReference>
<feature type="domain" description="Histidine kinase" evidence="10">
    <location>
        <begin position="375"/>
        <end position="588"/>
    </location>
</feature>
<evidence type="ECO:0000259" key="11">
    <source>
        <dbReference type="PROSITE" id="PS50110"/>
    </source>
</evidence>
<feature type="modified residue" description="4-aspartylphosphate" evidence="8">
    <location>
        <position position="790"/>
    </location>
</feature>
<dbReference type="Pfam" id="PF01627">
    <property type="entry name" value="Hpt"/>
    <property type="match status" value="1"/>
</dbReference>
<dbReference type="InterPro" id="IPR036890">
    <property type="entry name" value="HATPase_C_sf"/>
</dbReference>
<dbReference type="PROSITE" id="PS50110">
    <property type="entry name" value="RESPONSE_REGULATORY"/>
    <property type="match status" value="1"/>
</dbReference>
<comment type="catalytic activity">
    <reaction evidence="1">
        <text>ATP + protein L-histidine = ADP + protein N-phospho-L-histidine.</text>
        <dbReference type="EC" id="2.7.13.3"/>
    </reaction>
</comment>
<keyword evidence="3 8" id="KW-0597">Phosphoprotein</keyword>
<feature type="compositionally biased region" description="Low complexity" evidence="9">
    <location>
        <begin position="15"/>
        <end position="25"/>
    </location>
</feature>
<feature type="domain" description="Response regulatory" evidence="11">
    <location>
        <begin position="741"/>
        <end position="857"/>
    </location>
</feature>
<evidence type="ECO:0000259" key="13">
    <source>
        <dbReference type="PROSITE" id="PS50894"/>
    </source>
</evidence>
<dbReference type="Proteomes" id="UP001596036">
    <property type="component" value="Unassembled WGS sequence"/>
</dbReference>
<dbReference type="InterPro" id="IPR003594">
    <property type="entry name" value="HATPase_dom"/>
</dbReference>
<dbReference type="EC" id="2.7.13.3" evidence="2"/>
<dbReference type="SUPFAM" id="SSF55874">
    <property type="entry name" value="ATPase domain of HSP90 chaperone/DNA topoisomerase II/histidine kinase"/>
    <property type="match status" value="1"/>
</dbReference>
<proteinExistence type="predicted"/>
<dbReference type="SUPFAM" id="SSF52172">
    <property type="entry name" value="CheY-like"/>
    <property type="match status" value="1"/>
</dbReference>
<keyword evidence="15" id="KW-1185">Reference proteome</keyword>
<evidence type="ECO:0000259" key="10">
    <source>
        <dbReference type="PROSITE" id="PS50109"/>
    </source>
</evidence>
<dbReference type="SMART" id="SM00260">
    <property type="entry name" value="CheW"/>
    <property type="match status" value="1"/>
</dbReference>
<evidence type="ECO:0000256" key="5">
    <source>
        <dbReference type="ARBA" id="ARBA00022777"/>
    </source>
</evidence>
<evidence type="ECO:0000256" key="9">
    <source>
        <dbReference type="SAM" id="MobiDB-lite"/>
    </source>
</evidence>
<dbReference type="SMART" id="SM00387">
    <property type="entry name" value="HATPase_c"/>
    <property type="match status" value="1"/>
</dbReference>
<dbReference type="EMBL" id="JBHSNM010000002">
    <property type="protein sequence ID" value="MFC5569804.1"/>
    <property type="molecule type" value="Genomic_DNA"/>
</dbReference>
<comment type="caution">
    <text evidence="14">The sequence shown here is derived from an EMBL/GenBank/DDBJ whole genome shotgun (WGS) entry which is preliminary data.</text>
</comment>
<organism evidence="14 15">
    <name type="scientific">Lysobacter yangpyeongensis</name>
    <dbReference type="NCBI Taxonomy" id="346182"/>
    <lineage>
        <taxon>Bacteria</taxon>
        <taxon>Pseudomonadati</taxon>
        <taxon>Pseudomonadota</taxon>
        <taxon>Gammaproteobacteria</taxon>
        <taxon>Lysobacterales</taxon>
        <taxon>Lysobacteraceae</taxon>
        <taxon>Lysobacter</taxon>
    </lineage>
</organism>
<dbReference type="RefSeq" id="WP_386754826.1">
    <property type="nucleotide sequence ID" value="NZ_JBHSNM010000002.1"/>
</dbReference>
<sequence length="864" mass="94100">MAEEERLEAERLAEEQAAAAKAAAEAEAEAVRRSEELREAEERAQREAAAAAAALAAATTLPEPEPAVAAILAHAQAGSEDPDEALDLTGLDPELVDIFVEEGADLLDHSDGLLAELRAAPDLREPLIGLQRDLHTLKGGARMAGIMAVGELGHTMESLLEAVVENRVELGSDGVPLLERGFDRLHAMVTRVGARQAIAMPEGLIAEFEARARGQRLATPASADAATTDTSQPAAPVVELKPLSAPMVDAPHGDEDDIGTRAPQEQVRIRADLLDRLVNYAGEVAIYRARLEQQLGAFRGAIAEMDQTNIRLRDQLRRLEIETEAQIIARYQREHESTDATFDPLELDRFSTLQQLSRALAESAADQTSLQVTLDDLTRQYETLLLQQSRVSSELQEGLMRTRMVPFDSLVPRLRRVVRQAAGETGKQAQLKLGNAQGELDRNVLDRMTAPLEHMLRNAIAHGLEKPDKRKKAGKAEEGSISIAIRREGSEVVLEVADDGAGLNRDAIRKRGEERGLVRPDAVLTDSDLDMLIFEPGFSTADEVSRLAGRGVGMDVVASEVRQLGGTIDIDSRPGEGTRFTLRLPQTLAVTQAVFVRIGETTFAVPIASVRGVGRIPRAELQPGAVYQYGGEDYPVHDLGTLVGHATAKAEGQLQMPLLLIRAGDLRAAVSVDQVVGNREIVVKPVGPQVASIPGIFGATIMGDGSVVVILDVAPLVRRQAVLAPEHLPTPTVVEHRRIPMVMVVDDSVTMRKVTGRVLERNNFEVLTAKDGLDALEKMVEHVPDLMLLDIEMPRMDGYELATAMKADPRLRNVPIIMITSRTGEKHRERAFSIGVERYLGKPYQEPELLRNVFELLGIARTHE</sequence>
<dbReference type="InterPro" id="IPR004358">
    <property type="entry name" value="Sig_transdc_His_kin-like_C"/>
</dbReference>
<dbReference type="Gene3D" id="3.40.50.2300">
    <property type="match status" value="1"/>
</dbReference>
<dbReference type="Pfam" id="PF00072">
    <property type="entry name" value="Response_reg"/>
    <property type="match status" value="1"/>
</dbReference>
<feature type="domain" description="CheW-like" evidence="12">
    <location>
        <begin position="590"/>
        <end position="722"/>
    </location>
</feature>
<dbReference type="SUPFAM" id="SSF47226">
    <property type="entry name" value="Histidine-containing phosphotransfer domain, HPT domain"/>
    <property type="match status" value="1"/>
</dbReference>
<dbReference type="Pfam" id="PF01584">
    <property type="entry name" value="CheW"/>
    <property type="match status" value="1"/>
</dbReference>
<dbReference type="InterPro" id="IPR001789">
    <property type="entry name" value="Sig_transdc_resp-reg_receiver"/>
</dbReference>
<evidence type="ECO:0000256" key="1">
    <source>
        <dbReference type="ARBA" id="ARBA00000085"/>
    </source>
</evidence>
<dbReference type="CDD" id="cd00088">
    <property type="entry name" value="HPT"/>
    <property type="match status" value="1"/>
</dbReference>
<name>A0ABW0SLP6_9GAMM</name>
<feature type="domain" description="HPt" evidence="13">
    <location>
        <begin position="88"/>
        <end position="195"/>
    </location>
</feature>
<feature type="modified residue" description="Phosphohistidine" evidence="7">
    <location>
        <position position="135"/>
    </location>
</feature>
<evidence type="ECO:0000256" key="4">
    <source>
        <dbReference type="ARBA" id="ARBA00022679"/>
    </source>
</evidence>
<dbReference type="Pfam" id="PF02518">
    <property type="entry name" value="HATPase_c"/>
    <property type="match status" value="1"/>
</dbReference>
<dbReference type="CDD" id="cd17546">
    <property type="entry name" value="REC_hyHK_CKI1_RcsC-like"/>
    <property type="match status" value="1"/>
</dbReference>
<dbReference type="PROSITE" id="PS50894">
    <property type="entry name" value="HPT"/>
    <property type="match status" value="1"/>
</dbReference>
<dbReference type="PANTHER" id="PTHR43395">
    <property type="entry name" value="SENSOR HISTIDINE KINASE CHEA"/>
    <property type="match status" value="1"/>
</dbReference>
<dbReference type="InterPro" id="IPR005467">
    <property type="entry name" value="His_kinase_dom"/>
</dbReference>
<feature type="region of interest" description="Disordered" evidence="9">
    <location>
        <begin position="1"/>
        <end position="45"/>
    </location>
</feature>
<dbReference type="Gene3D" id="1.20.120.160">
    <property type="entry name" value="HPT domain"/>
    <property type="match status" value="1"/>
</dbReference>
<dbReference type="InterPro" id="IPR002545">
    <property type="entry name" value="CheW-lke_dom"/>
</dbReference>
<keyword evidence="6" id="KW-0902">Two-component regulatory system</keyword>
<dbReference type="InterPro" id="IPR008207">
    <property type="entry name" value="Sig_transdc_His_kin_Hpt_dom"/>
</dbReference>
<protein>
    <recommendedName>
        <fullName evidence="2">histidine kinase</fullName>
        <ecNumber evidence="2">2.7.13.3</ecNumber>
    </recommendedName>
</protein>
<dbReference type="Gene3D" id="3.30.565.10">
    <property type="entry name" value="Histidine kinase-like ATPase, C-terminal domain"/>
    <property type="match status" value="1"/>
</dbReference>
<dbReference type="InterPro" id="IPR011006">
    <property type="entry name" value="CheY-like_superfamily"/>
</dbReference>
<dbReference type="InterPro" id="IPR051315">
    <property type="entry name" value="Bact_Chemotaxis_CheA"/>
</dbReference>
<evidence type="ECO:0000256" key="6">
    <source>
        <dbReference type="ARBA" id="ARBA00023012"/>
    </source>
</evidence>
<evidence type="ECO:0000259" key="12">
    <source>
        <dbReference type="PROSITE" id="PS50851"/>
    </source>
</evidence>
<reference evidence="15" key="1">
    <citation type="journal article" date="2019" name="Int. J. Syst. Evol. Microbiol.">
        <title>The Global Catalogue of Microorganisms (GCM) 10K type strain sequencing project: providing services to taxonomists for standard genome sequencing and annotation.</title>
        <authorList>
            <consortium name="The Broad Institute Genomics Platform"/>
            <consortium name="The Broad Institute Genome Sequencing Center for Infectious Disease"/>
            <person name="Wu L."/>
            <person name="Ma J."/>
        </authorList>
    </citation>
    <scope>NUCLEOTIDE SEQUENCE [LARGE SCALE GENOMIC DNA]</scope>
    <source>
        <strain evidence="15">KACC 11407</strain>
    </source>
</reference>
<dbReference type="InterPro" id="IPR036641">
    <property type="entry name" value="HPT_dom_sf"/>
</dbReference>
<dbReference type="PROSITE" id="PS50109">
    <property type="entry name" value="HIS_KIN"/>
    <property type="match status" value="1"/>
</dbReference>
<evidence type="ECO:0000256" key="8">
    <source>
        <dbReference type="PROSITE-ProRule" id="PRU00169"/>
    </source>
</evidence>
<keyword evidence="5" id="KW-0418">Kinase</keyword>
<dbReference type="Gene3D" id="1.10.287.560">
    <property type="entry name" value="Histidine kinase CheA-like, homodimeric domain"/>
    <property type="match status" value="1"/>
</dbReference>
<accession>A0ABW0SLP6</accession>
<dbReference type="SMART" id="SM01231">
    <property type="entry name" value="H-kinase_dim"/>
    <property type="match status" value="1"/>
</dbReference>